<accession>A0A0L1IDI3</accession>
<evidence type="ECO:0000313" key="4">
    <source>
        <dbReference type="EMBL" id="KNG77562.1"/>
    </source>
</evidence>
<feature type="transmembrane region" description="Helical" evidence="3">
    <location>
        <begin position="1047"/>
        <end position="1064"/>
    </location>
</feature>
<keyword evidence="1" id="KW-0175">Coiled coil</keyword>
<keyword evidence="3" id="KW-0472">Membrane</keyword>
<feature type="compositionally biased region" description="Acidic residues" evidence="2">
    <location>
        <begin position="129"/>
        <end position="141"/>
    </location>
</feature>
<sequence length="1083" mass="129226">MENSTRKRNNLSCNNPKDAHFKDNVLNKKAVLYFDEDIVFDECNILKEDENLNLTEEEGHEELDEKGNKKVRKRKESTQENKIGKKGKNINKVKKGENNDDKDQNEDDNKRNDKNVQRKKKKDISNNNNDDDEEKENDDDNINIYKKGKTNIKNMDSFNSGLDSSTNSSVSARIYRSNTELKKKGSSQNIKGNKINIENFTKEEKILFKKWIDILPSTNLEIQNILNHQLPCYNILNNIKRINKIKSIAYNENNNDEFLNSIEKSNLMFSNIKVAKREKYIIRFLCEGSSYNLSELVNILYYVLNNKELILENFPHKKLSEKKNKKNDLAVHKVHLENNNNNNNNNMMMMMKDTCVVQDEENIKQINILNKNNDNQFEVHNNDNDDDKNQYEEDSNAHLTEKNIEINKNVNTDNFNLDNFSDEGYYSEGQDNQCNFHNVTPITKEDLYSCIPILLSRKNLGDNMKKMNISKNENNEKECLWVWENDNYDIFPSYYKEIFKYFKELRSNMSKIYKTLIKFKNSILSKDLPNIIKMSDFLNELKKKQYLESEKRCKKILLEKKKIMKKKMDIKKQEEKKKKFDESKTVEEKKNNTLIKCDSNKIQNKVDDNKTKKQNLILSWLTFKKNQTVNTLNENEHMEQYMKYPIANVLNFNECMKDKLLEVQSQLPIFTCDRKDAVFSNETLQNNSEYDKQHFLDSYINTCENHKKGVVDYYKVYVDNKEFYEEIPSVDVIDGSKIVVQNEKNVRSKIWEDNEFYLKLKNADYIRSFYFYDNSWTRPFMSLLVHKVLDDNLNLLPFYYHDDMEYENDTNEDYYEKFETIDLTTENEENETESDGSSQDMFIVPDNEINRDIELSPITIPTSQDIYFFSIFNWEWNFEGNTKHNYNIDNNPFKYMSDKNGLKNTLDNYDIKKLIKHSHGKMTKKDILLEQFKQKNEHLTKADTERKFKMYLVYKKCEDNRKKWMASEEGVKLFKNEELLSKIYDIRKRKLNAMSQRIEEAKKQKKMDKDNLKKEEKIKKKEKTIQEKLEKKESLKKGDNAKFNKKLMRNGIISYMYCYMYLIGKKKKKKKKKNWLVRNIKYV</sequence>
<reference evidence="5" key="2">
    <citation type="submission" date="2015-07" db="EMBL/GenBank/DDBJ databases">
        <title>The genome sequence of Plasmodium falciparum IGH-CR14.</title>
        <authorList>
            <consortium name="The Broad Institute Genome Sequencing Platform"/>
            <person name="Volkman S.K."/>
            <person name="Neafsey D.E."/>
            <person name="Dash A.P."/>
            <person name="Chitnis C.E."/>
            <person name="Hartl D.L."/>
            <person name="Young S.K."/>
            <person name="Kodira C.D."/>
            <person name="Zeng Q."/>
            <person name="Koehrsen M."/>
            <person name="Godfrey P."/>
            <person name="Alvarado L."/>
            <person name="Berlin A."/>
            <person name="Borenstein D."/>
            <person name="Chen Z."/>
            <person name="Engels R."/>
            <person name="Freedman E."/>
            <person name="Gellesch M."/>
            <person name="Goldberg J."/>
            <person name="Griggs A."/>
            <person name="Gujja S."/>
            <person name="Heiman D."/>
            <person name="Hepburn T."/>
            <person name="Howarth C."/>
            <person name="Jen D."/>
            <person name="Larson L."/>
            <person name="Lewis B."/>
            <person name="Mehta T."/>
            <person name="Park D."/>
            <person name="Pearson M."/>
            <person name="Roberts A."/>
            <person name="Saif S."/>
            <person name="Shea T."/>
            <person name="Shenoy N."/>
            <person name="Sisk P."/>
            <person name="Stolte C."/>
            <person name="Sykes S."/>
            <person name="Walk T."/>
            <person name="White J."/>
            <person name="Yandava C."/>
            <person name="Wirth D.F."/>
            <person name="Nusbaum C."/>
            <person name="Birren B."/>
        </authorList>
    </citation>
    <scope>NUCLEOTIDE SEQUENCE [LARGE SCALE GENOMIC DNA]</scope>
    <source>
        <strain evidence="5">IGH-CR14</strain>
    </source>
</reference>
<name>A0A0L1IDI3_PLAFA</name>
<feature type="compositionally biased region" description="Basic and acidic residues" evidence="2">
    <location>
        <begin position="94"/>
        <end position="116"/>
    </location>
</feature>
<dbReference type="AlphaFoldDB" id="A0A0L1IDI3"/>
<keyword evidence="3" id="KW-1133">Transmembrane helix</keyword>
<proteinExistence type="predicted"/>
<dbReference type="OrthoDB" id="360074at2759"/>
<evidence type="ECO:0000313" key="5">
    <source>
        <dbReference type="Proteomes" id="UP000054562"/>
    </source>
</evidence>
<evidence type="ECO:0000256" key="1">
    <source>
        <dbReference type="SAM" id="Coils"/>
    </source>
</evidence>
<protein>
    <submittedName>
        <fullName evidence="4">Uncharacterized protein</fullName>
    </submittedName>
</protein>
<evidence type="ECO:0000256" key="2">
    <source>
        <dbReference type="SAM" id="MobiDB-lite"/>
    </source>
</evidence>
<feature type="region of interest" description="Disordered" evidence="2">
    <location>
        <begin position="56"/>
        <end position="142"/>
    </location>
</feature>
<organism evidence="4 5">
    <name type="scientific">Plasmodium falciparum IGH-CR14</name>
    <dbReference type="NCBI Taxonomy" id="580059"/>
    <lineage>
        <taxon>Eukaryota</taxon>
        <taxon>Sar</taxon>
        <taxon>Alveolata</taxon>
        <taxon>Apicomplexa</taxon>
        <taxon>Aconoidasida</taxon>
        <taxon>Haemosporida</taxon>
        <taxon>Plasmodiidae</taxon>
        <taxon>Plasmodium</taxon>
        <taxon>Plasmodium (Laverania)</taxon>
    </lineage>
</organism>
<evidence type="ECO:0000256" key="3">
    <source>
        <dbReference type="SAM" id="Phobius"/>
    </source>
</evidence>
<reference evidence="5" key="1">
    <citation type="submission" date="2015-07" db="EMBL/GenBank/DDBJ databases">
        <title>Annotation of Plasmodium falciparum IGH-CR14.</title>
        <authorList>
            <consortium name="The Broad Institute Genome Sequencing Platform"/>
            <person name="Volkman S.K."/>
            <person name="Neafsey D.E."/>
            <person name="Dash A.P."/>
            <person name="Chitnis C.E."/>
            <person name="Hartl D.L."/>
            <person name="Young S.K."/>
            <person name="Zeng Q."/>
            <person name="Koehrsen M."/>
            <person name="Alvarado L."/>
            <person name="Berlin A."/>
            <person name="Borenstein D."/>
            <person name="Chapman S.B."/>
            <person name="Chen Z."/>
            <person name="Engels R."/>
            <person name="Freedman E."/>
            <person name="Gellesch M."/>
            <person name="Goldberg J."/>
            <person name="Griggs A."/>
            <person name="Gujja S."/>
            <person name="Heilman E.R."/>
            <person name="Heiman D.I."/>
            <person name="Howarth C."/>
            <person name="Jen D."/>
            <person name="Larson L."/>
            <person name="Mehta T."/>
            <person name="Neiman D."/>
            <person name="Park D."/>
            <person name="Pearson M."/>
            <person name="Roberts A."/>
            <person name="Saif S."/>
            <person name="Shea T."/>
            <person name="Shenoy N."/>
            <person name="Sisk P."/>
            <person name="Stolte C."/>
            <person name="Sykes S."/>
            <person name="Walk T."/>
            <person name="White J."/>
            <person name="Yandava C."/>
            <person name="Haas B."/>
            <person name="Henn M.R."/>
            <person name="Nusbaum C."/>
            <person name="Birren B."/>
        </authorList>
    </citation>
    <scope>NUCLEOTIDE SEQUENCE [LARGE SCALE GENOMIC DNA]</scope>
    <source>
        <strain evidence="5">IGH-CR14</strain>
    </source>
</reference>
<keyword evidence="3" id="KW-0812">Transmembrane</keyword>
<feature type="region of interest" description="Disordered" evidence="2">
    <location>
        <begin position="1"/>
        <end position="20"/>
    </location>
</feature>
<dbReference type="Proteomes" id="UP000054562">
    <property type="component" value="Unassembled WGS sequence"/>
</dbReference>
<feature type="coiled-coil region" evidence="1">
    <location>
        <begin position="984"/>
        <end position="1038"/>
    </location>
</feature>
<gene>
    <name evidence="4" type="ORF">PFMG_03799</name>
</gene>
<dbReference type="EMBL" id="GG665334">
    <property type="protein sequence ID" value="KNG77562.1"/>
    <property type="molecule type" value="Genomic_DNA"/>
</dbReference>
<feature type="compositionally biased region" description="Basic residues" evidence="2">
    <location>
        <begin position="84"/>
        <end position="93"/>
    </location>
</feature>